<dbReference type="CDD" id="cd07821">
    <property type="entry name" value="PYR_PYL_RCAR_like"/>
    <property type="match status" value="1"/>
</dbReference>
<dbReference type="EMBL" id="AP022612">
    <property type="protein sequence ID" value="BBZ33008.1"/>
    <property type="molecule type" value="Genomic_DNA"/>
</dbReference>
<name>A0A7I7XUS8_9MYCO</name>
<dbReference type="SUPFAM" id="SSF55961">
    <property type="entry name" value="Bet v1-like"/>
    <property type="match status" value="1"/>
</dbReference>
<dbReference type="Pfam" id="PF10604">
    <property type="entry name" value="Polyketide_cyc2"/>
    <property type="match status" value="1"/>
</dbReference>
<dbReference type="AlphaFoldDB" id="A0A7I7XUS8"/>
<reference evidence="1" key="1">
    <citation type="journal article" date="2019" name="Emerg. Microbes Infect.">
        <title>Comprehensive subspecies identification of 175 nontuberculous mycobacteria species based on 7547 genomic profiles.</title>
        <authorList>
            <person name="Matsumoto Y."/>
            <person name="Kinjo T."/>
            <person name="Motooka D."/>
            <person name="Nabeya D."/>
            <person name="Jung N."/>
            <person name="Uechi K."/>
            <person name="Horii T."/>
            <person name="Iida T."/>
            <person name="Fujita J."/>
            <person name="Nakamura S."/>
        </authorList>
    </citation>
    <scope>NUCLEOTIDE SEQUENCE [LARGE SCALE GENOMIC DNA]</scope>
    <source>
        <strain evidence="1">JCM 13671</strain>
    </source>
</reference>
<keyword evidence="2" id="KW-1185">Reference proteome</keyword>
<proteinExistence type="predicted"/>
<evidence type="ECO:0000313" key="2">
    <source>
        <dbReference type="Proteomes" id="UP000466931"/>
    </source>
</evidence>
<accession>A0A7I7XUS8</accession>
<sequence length="127" mass="13407">MLADFGAISAWADGVDHSCVLNARPDVLGTTRRIQMGRNTVVERITEFSPPDALAYAIEGLPRRMGALSNRWTLQAVGDGTHVTLTSSVDIGSGPVAALAERVIARVMAKQSDAMLNGLARAMGEAT</sequence>
<reference evidence="1" key="2">
    <citation type="submission" date="2020-02" db="EMBL/GenBank/DDBJ databases">
        <authorList>
            <person name="Matsumoto Y."/>
            <person name="Motooka D."/>
            <person name="Nakamura S."/>
        </authorList>
    </citation>
    <scope>NUCLEOTIDE SEQUENCE</scope>
    <source>
        <strain evidence="1">JCM 13671</strain>
    </source>
</reference>
<dbReference type="Proteomes" id="UP000466931">
    <property type="component" value="Chromosome"/>
</dbReference>
<gene>
    <name evidence="1" type="ORF">MCNF_16130</name>
</gene>
<dbReference type="Gene3D" id="3.30.530.20">
    <property type="match status" value="1"/>
</dbReference>
<dbReference type="InterPro" id="IPR019587">
    <property type="entry name" value="Polyketide_cyclase/dehydratase"/>
</dbReference>
<dbReference type="InterPro" id="IPR023393">
    <property type="entry name" value="START-like_dom_sf"/>
</dbReference>
<organism evidence="1 2">
    <name type="scientific">Mycolicibacterium confluentis</name>
    <dbReference type="NCBI Taxonomy" id="28047"/>
    <lineage>
        <taxon>Bacteria</taxon>
        <taxon>Bacillati</taxon>
        <taxon>Actinomycetota</taxon>
        <taxon>Actinomycetes</taxon>
        <taxon>Mycobacteriales</taxon>
        <taxon>Mycobacteriaceae</taxon>
        <taxon>Mycolicibacterium</taxon>
    </lineage>
</organism>
<evidence type="ECO:0000313" key="1">
    <source>
        <dbReference type="EMBL" id="BBZ33008.1"/>
    </source>
</evidence>
<protein>
    <submittedName>
        <fullName evidence="1">Cyclase</fullName>
    </submittedName>
</protein>